<keyword evidence="2" id="KW-1185">Reference proteome</keyword>
<evidence type="ECO:0000313" key="1">
    <source>
        <dbReference type="EMBL" id="MEA0971157.1"/>
    </source>
</evidence>
<dbReference type="EMBL" id="JARJFB010000089">
    <property type="protein sequence ID" value="MEA0971157.1"/>
    <property type="molecule type" value="Genomic_DNA"/>
</dbReference>
<dbReference type="RefSeq" id="WP_322777060.1">
    <property type="nucleotide sequence ID" value="NZ_JARJFB010000089.1"/>
</dbReference>
<gene>
    <name evidence="1" type="ORF">Megvenef_01130</name>
</gene>
<comment type="caution">
    <text evidence="1">The sequence shown here is derived from an EMBL/GenBank/DDBJ whole genome shotgun (WGS) entry which is preliminary data.</text>
</comment>
<protein>
    <submittedName>
        <fullName evidence="1">Uncharacterized protein</fullName>
    </submittedName>
</protein>
<proteinExistence type="predicted"/>
<organism evidence="1 2">
    <name type="scientific">Candidatus Megaera venefica</name>
    <dbReference type="NCBI Taxonomy" id="2055910"/>
    <lineage>
        <taxon>Bacteria</taxon>
        <taxon>Pseudomonadati</taxon>
        <taxon>Pseudomonadota</taxon>
        <taxon>Alphaproteobacteria</taxon>
        <taxon>Rickettsiales</taxon>
        <taxon>Rickettsiaceae</taxon>
        <taxon>Candidatus Megaera</taxon>
    </lineage>
</organism>
<dbReference type="Proteomes" id="UP001291687">
    <property type="component" value="Unassembled WGS sequence"/>
</dbReference>
<accession>A0ABU5NDB1</accession>
<sequence>MKEQNVQVKELAEGTDQPLKAWKLDKDGNLPQGVSLLESLEAVNFAAHAAKTLVSNRMNLNSDQEVIKSDNTEPLELLGSSDAG</sequence>
<reference evidence="1 2" key="1">
    <citation type="submission" date="2023-03" db="EMBL/GenBank/DDBJ databases">
        <title>Host association and intracellularity evolved multiple times independently in the Rickettsiales.</title>
        <authorList>
            <person name="Castelli M."/>
            <person name="Nardi T."/>
            <person name="Gammuto L."/>
            <person name="Bellinzona G."/>
            <person name="Sabaneyeva E."/>
            <person name="Potekhin A."/>
            <person name="Serra V."/>
            <person name="Petroni G."/>
            <person name="Sassera D."/>
        </authorList>
    </citation>
    <scope>NUCLEOTIDE SEQUENCE [LARGE SCALE GENOMIC DNA]</scope>
    <source>
        <strain evidence="1 2">Sr 2-6</strain>
    </source>
</reference>
<name>A0ABU5NDB1_9RICK</name>
<evidence type="ECO:0000313" key="2">
    <source>
        <dbReference type="Proteomes" id="UP001291687"/>
    </source>
</evidence>